<accession>A0A9X3RE59</accession>
<evidence type="ECO:0008006" key="3">
    <source>
        <dbReference type="Google" id="ProtNLM"/>
    </source>
</evidence>
<evidence type="ECO:0000313" key="1">
    <source>
        <dbReference type="EMBL" id="MCZ8538276.1"/>
    </source>
</evidence>
<dbReference type="PROSITE" id="PS51257">
    <property type="entry name" value="PROKAR_LIPOPROTEIN"/>
    <property type="match status" value="1"/>
</dbReference>
<protein>
    <recommendedName>
        <fullName evidence="3">DUF4367 domain-containing protein</fullName>
    </recommendedName>
</protein>
<dbReference type="AlphaFoldDB" id="A0A9X3RE59"/>
<reference evidence="1" key="1">
    <citation type="submission" date="2022-05" db="EMBL/GenBank/DDBJ databases">
        <authorList>
            <person name="Colautti A."/>
            <person name="Iacumin L."/>
        </authorList>
    </citation>
    <scope>NUCLEOTIDE SEQUENCE</scope>
    <source>
        <strain evidence="1">SK 55</strain>
    </source>
</reference>
<sequence>MKKYLIASCFLLLTACSNELDTSQLTESKMSEEGFIKFYNAPSLEVAIDALPYEVNLPEELPFKTEGFKSLGITDIGGKGRNPDAQFMATGDQENNLLLSTTMGNIDYADTTPEEITLNNGYQAQYTLPNHLDVIVKDITYSYTLNMSGLEENELKDELLKLAEQLAE</sequence>
<organism evidence="1 2">
    <name type="scientific">Paenisporosarcina quisquiliarum</name>
    <dbReference type="NCBI Taxonomy" id="365346"/>
    <lineage>
        <taxon>Bacteria</taxon>
        <taxon>Bacillati</taxon>
        <taxon>Bacillota</taxon>
        <taxon>Bacilli</taxon>
        <taxon>Bacillales</taxon>
        <taxon>Caryophanaceae</taxon>
        <taxon>Paenisporosarcina</taxon>
    </lineage>
</organism>
<dbReference type="RefSeq" id="WP_269927349.1">
    <property type="nucleotide sequence ID" value="NZ_JAMKBJ010000014.1"/>
</dbReference>
<comment type="caution">
    <text evidence="1">The sequence shown here is derived from an EMBL/GenBank/DDBJ whole genome shotgun (WGS) entry which is preliminary data.</text>
</comment>
<dbReference type="Proteomes" id="UP001152173">
    <property type="component" value="Unassembled WGS sequence"/>
</dbReference>
<proteinExistence type="predicted"/>
<gene>
    <name evidence="1" type="ORF">M9R32_13850</name>
</gene>
<evidence type="ECO:0000313" key="2">
    <source>
        <dbReference type="Proteomes" id="UP001152173"/>
    </source>
</evidence>
<name>A0A9X3RE59_9BACL</name>
<keyword evidence="2" id="KW-1185">Reference proteome</keyword>
<dbReference type="EMBL" id="JAMKBJ010000014">
    <property type="protein sequence ID" value="MCZ8538276.1"/>
    <property type="molecule type" value="Genomic_DNA"/>
</dbReference>